<keyword evidence="2" id="KW-0812">Transmembrane</keyword>
<evidence type="ECO:0000313" key="6">
    <source>
        <dbReference type="Proteomes" id="UP000749559"/>
    </source>
</evidence>
<comment type="caution">
    <text evidence="5">The sequence shown here is derived from an EMBL/GenBank/DDBJ whole genome shotgun (WGS) entry which is preliminary data.</text>
</comment>
<keyword evidence="6" id="KW-1185">Reference proteome</keyword>
<protein>
    <submittedName>
        <fullName evidence="5">Uncharacterized protein</fullName>
    </submittedName>
</protein>
<evidence type="ECO:0000256" key="3">
    <source>
        <dbReference type="ARBA" id="ARBA00022989"/>
    </source>
</evidence>
<evidence type="ECO:0000313" key="5">
    <source>
        <dbReference type="EMBL" id="CAH1791916.1"/>
    </source>
</evidence>
<dbReference type="OrthoDB" id="419734at2759"/>
<comment type="subcellular location">
    <subcellularLocation>
        <location evidence="1">Membrane</location>
        <topology evidence="1">Multi-pass membrane protein</topology>
    </subcellularLocation>
</comment>
<dbReference type="GO" id="GO:0022857">
    <property type="term" value="F:transmembrane transporter activity"/>
    <property type="evidence" value="ECO:0007669"/>
    <property type="project" value="InterPro"/>
</dbReference>
<dbReference type="PANTHER" id="PTHR23507:SF1">
    <property type="entry name" value="FI18259P1-RELATED"/>
    <property type="match status" value="1"/>
</dbReference>
<dbReference type="EMBL" id="CAIIXF020000008">
    <property type="protein sequence ID" value="CAH1791916.1"/>
    <property type="molecule type" value="Genomic_DNA"/>
</dbReference>
<dbReference type="GO" id="GO:0016020">
    <property type="term" value="C:membrane"/>
    <property type="evidence" value="ECO:0007669"/>
    <property type="project" value="UniProtKB-SubCell"/>
</dbReference>
<dbReference type="SUPFAM" id="SSF103473">
    <property type="entry name" value="MFS general substrate transporter"/>
    <property type="match status" value="1"/>
</dbReference>
<dbReference type="AlphaFoldDB" id="A0A8J1U282"/>
<dbReference type="InterPro" id="IPR036259">
    <property type="entry name" value="MFS_trans_sf"/>
</dbReference>
<dbReference type="PANTHER" id="PTHR23507">
    <property type="entry name" value="ZGC:174356"/>
    <property type="match status" value="1"/>
</dbReference>
<dbReference type="Gene3D" id="1.20.1250.20">
    <property type="entry name" value="MFS general substrate transporter like domains"/>
    <property type="match status" value="1"/>
</dbReference>
<reference evidence="5" key="1">
    <citation type="submission" date="2022-03" db="EMBL/GenBank/DDBJ databases">
        <authorList>
            <person name="Martin C."/>
        </authorList>
    </citation>
    <scope>NUCLEOTIDE SEQUENCE</scope>
</reference>
<evidence type="ECO:0000256" key="1">
    <source>
        <dbReference type="ARBA" id="ARBA00004141"/>
    </source>
</evidence>
<organism evidence="5 6">
    <name type="scientific">Owenia fusiformis</name>
    <name type="common">Polychaete worm</name>
    <dbReference type="NCBI Taxonomy" id="6347"/>
    <lineage>
        <taxon>Eukaryota</taxon>
        <taxon>Metazoa</taxon>
        <taxon>Spiralia</taxon>
        <taxon>Lophotrochozoa</taxon>
        <taxon>Annelida</taxon>
        <taxon>Polychaeta</taxon>
        <taxon>Sedentaria</taxon>
        <taxon>Canalipalpata</taxon>
        <taxon>Sabellida</taxon>
        <taxon>Oweniida</taxon>
        <taxon>Oweniidae</taxon>
        <taxon>Owenia</taxon>
    </lineage>
</organism>
<sequence>MDTEDQVQHVTKSNGENPGEKDPLINEDGRQTVEITLPKRAIIIEPVMCLYFVAWAPVWSIAQQYVYSRVAEEHQFPLDSRNDTNIDCNINKSNPLYATEQTVQQITSHWLLLNQIALMVPAMVTTVMFGAYSDSAGRRFVILSPLIGCTLRAGMFLVVIAFKLNIAFLLIGSILEGLSGSLGAAIMACFSYACDVSTNENRSFKITIMEISIGIGIASSLVSIGHFIKHAGYMYPYVFVIGVQTLNIIYVYFFVPETVRRQQDAKFLSLRHFRDTFVLYTKDNGTNRRWKLCLLIIIFLLCEMVIAGRGDTQNLKLMKTPLCFNSILLGYFGALQAFTMQLGSMVAVKLFQHWVSDEWFAVFGTFGGMANNIFFGFANTTLLMFMVPIVGLAGNMVLPFVRAMQSKLVQPLEQGALFAGQASIQSLCVLLATALFNSTYAATLGIWDKTVFMMMGGNNFLALILIVLYMILQMRERTVKQSSAHSSSYEAIN</sequence>
<accession>A0A8J1U282</accession>
<proteinExistence type="predicted"/>
<keyword evidence="3" id="KW-1133">Transmembrane helix</keyword>
<dbReference type="Proteomes" id="UP000749559">
    <property type="component" value="Unassembled WGS sequence"/>
</dbReference>
<gene>
    <name evidence="5" type="ORF">OFUS_LOCUS16954</name>
</gene>
<evidence type="ECO:0000256" key="4">
    <source>
        <dbReference type="ARBA" id="ARBA00023136"/>
    </source>
</evidence>
<evidence type="ECO:0000256" key="2">
    <source>
        <dbReference type="ARBA" id="ARBA00022692"/>
    </source>
</evidence>
<name>A0A8J1U282_OWEFU</name>
<dbReference type="InterPro" id="IPR011701">
    <property type="entry name" value="MFS"/>
</dbReference>
<keyword evidence="4" id="KW-0472">Membrane</keyword>
<dbReference type="Pfam" id="PF07690">
    <property type="entry name" value="MFS_1"/>
    <property type="match status" value="1"/>
</dbReference>